<name>A0A443RUS3_9ACAR</name>
<dbReference type="PROSITE" id="PS50240">
    <property type="entry name" value="TRYPSIN_DOM"/>
    <property type="match status" value="1"/>
</dbReference>
<dbReference type="EMBL" id="NCKV01032433">
    <property type="protein sequence ID" value="RWS18918.1"/>
    <property type="molecule type" value="Genomic_DNA"/>
</dbReference>
<dbReference type="SUPFAM" id="SSF50494">
    <property type="entry name" value="Trypsin-like serine proteases"/>
    <property type="match status" value="1"/>
</dbReference>
<dbReference type="Pfam" id="PF00089">
    <property type="entry name" value="Trypsin"/>
    <property type="match status" value="1"/>
</dbReference>
<dbReference type="InterPro" id="IPR001254">
    <property type="entry name" value="Trypsin_dom"/>
</dbReference>
<dbReference type="GO" id="GO:0006508">
    <property type="term" value="P:proteolysis"/>
    <property type="evidence" value="ECO:0007669"/>
    <property type="project" value="InterPro"/>
</dbReference>
<comment type="caution">
    <text evidence="2">The sequence shown here is derived from an EMBL/GenBank/DDBJ whole genome shotgun (WGS) entry which is preliminary data.</text>
</comment>
<reference evidence="2 3" key="1">
    <citation type="journal article" date="2018" name="Gigascience">
        <title>Genomes of trombidid mites reveal novel predicted allergens and laterally-transferred genes associated with secondary metabolism.</title>
        <authorList>
            <person name="Dong X."/>
            <person name="Chaisiri K."/>
            <person name="Xia D."/>
            <person name="Armstrong S.D."/>
            <person name="Fang Y."/>
            <person name="Donnelly M.J."/>
            <person name="Kadowaki T."/>
            <person name="McGarry J.W."/>
            <person name="Darby A.C."/>
            <person name="Makepeace B.L."/>
        </authorList>
    </citation>
    <scope>NUCLEOTIDE SEQUENCE [LARGE SCALE GENOMIC DNA]</scope>
    <source>
        <strain evidence="2">UoL-UT</strain>
    </source>
</reference>
<sequence length="188" mass="19946">IGERNLKDPNDGQKYYISTKAVVHPKYRACSDSFGNDIALLMIEGAVINVPYFSSNGLGSTNHICLPTAATNLQSGTNVITAGWGRTNKNNDNTANIQQFATVQIAEDSKCSKTYGSSYDPNTMICAFTPGKSSCNGDSGTALFTVPTGSAKADAVGITSFGMENCEGNPVVYTKVAAHLNFINENLK</sequence>
<evidence type="ECO:0000313" key="3">
    <source>
        <dbReference type="Proteomes" id="UP000288716"/>
    </source>
</evidence>
<dbReference type="SMART" id="SM00020">
    <property type="entry name" value="Tryp_SPc"/>
    <property type="match status" value="1"/>
</dbReference>
<dbReference type="InterPro" id="IPR009003">
    <property type="entry name" value="Peptidase_S1_PA"/>
</dbReference>
<dbReference type="STRING" id="299467.A0A443RUS3"/>
<gene>
    <name evidence="2" type="ORF">B4U80_08643</name>
</gene>
<feature type="non-terminal residue" evidence="2">
    <location>
        <position position="188"/>
    </location>
</feature>
<dbReference type="GO" id="GO:0004252">
    <property type="term" value="F:serine-type endopeptidase activity"/>
    <property type="evidence" value="ECO:0007669"/>
    <property type="project" value="InterPro"/>
</dbReference>
<evidence type="ECO:0000259" key="1">
    <source>
        <dbReference type="PROSITE" id="PS50240"/>
    </source>
</evidence>
<proteinExistence type="predicted"/>
<dbReference type="InterPro" id="IPR051333">
    <property type="entry name" value="CLIP_Serine_Protease"/>
</dbReference>
<dbReference type="Proteomes" id="UP000288716">
    <property type="component" value="Unassembled WGS sequence"/>
</dbReference>
<evidence type="ECO:0000313" key="2">
    <source>
        <dbReference type="EMBL" id="RWS18918.1"/>
    </source>
</evidence>
<feature type="domain" description="Peptidase S1" evidence="1">
    <location>
        <begin position="1"/>
        <end position="188"/>
    </location>
</feature>
<dbReference type="AlphaFoldDB" id="A0A443RUS3"/>
<feature type="non-terminal residue" evidence="2">
    <location>
        <position position="1"/>
    </location>
</feature>
<dbReference type="PANTHER" id="PTHR24260">
    <property type="match status" value="1"/>
</dbReference>
<dbReference type="OrthoDB" id="5565075at2759"/>
<dbReference type="InterPro" id="IPR043504">
    <property type="entry name" value="Peptidase_S1_PA_chymotrypsin"/>
</dbReference>
<dbReference type="PANTHER" id="PTHR24260:SF136">
    <property type="entry name" value="GH08193P-RELATED"/>
    <property type="match status" value="1"/>
</dbReference>
<accession>A0A443RUS3</accession>
<protein>
    <recommendedName>
        <fullName evidence="1">Peptidase S1 domain-containing protein</fullName>
    </recommendedName>
</protein>
<organism evidence="2 3">
    <name type="scientific">Leptotrombidium deliense</name>
    <dbReference type="NCBI Taxonomy" id="299467"/>
    <lineage>
        <taxon>Eukaryota</taxon>
        <taxon>Metazoa</taxon>
        <taxon>Ecdysozoa</taxon>
        <taxon>Arthropoda</taxon>
        <taxon>Chelicerata</taxon>
        <taxon>Arachnida</taxon>
        <taxon>Acari</taxon>
        <taxon>Acariformes</taxon>
        <taxon>Trombidiformes</taxon>
        <taxon>Prostigmata</taxon>
        <taxon>Anystina</taxon>
        <taxon>Parasitengona</taxon>
        <taxon>Trombiculoidea</taxon>
        <taxon>Trombiculidae</taxon>
        <taxon>Leptotrombidium</taxon>
    </lineage>
</organism>
<dbReference type="CDD" id="cd00190">
    <property type="entry name" value="Tryp_SPc"/>
    <property type="match status" value="1"/>
</dbReference>
<dbReference type="VEuPathDB" id="VectorBase:LDEU013122"/>
<dbReference type="Gene3D" id="2.40.10.10">
    <property type="entry name" value="Trypsin-like serine proteases"/>
    <property type="match status" value="2"/>
</dbReference>
<keyword evidence="3" id="KW-1185">Reference proteome</keyword>